<dbReference type="SUPFAM" id="SSF55874">
    <property type="entry name" value="ATPase domain of HSP90 chaperone/DNA topoisomerase II/histidine kinase"/>
    <property type="match status" value="1"/>
</dbReference>
<dbReference type="EMBL" id="BJCE01000024">
    <property type="protein sequence ID" value="GCL36015.1"/>
    <property type="molecule type" value="Genomic_DNA"/>
</dbReference>
<evidence type="ECO:0000313" key="3">
    <source>
        <dbReference type="EMBL" id="GCL36015.1"/>
    </source>
</evidence>
<evidence type="ECO:0000313" key="4">
    <source>
        <dbReference type="Proteomes" id="UP000300142"/>
    </source>
</evidence>
<gene>
    <name evidence="3" type="ORF">SR1949_11150</name>
</gene>
<dbReference type="NCBIfam" id="NF047352">
    <property type="entry name" value="P_loop_sacsin"/>
    <property type="match status" value="1"/>
</dbReference>
<dbReference type="InterPro" id="IPR058210">
    <property type="entry name" value="SACS/Nov_dom"/>
</dbReference>
<dbReference type="InterPro" id="IPR024975">
    <property type="entry name" value="NOV_C"/>
</dbReference>
<evidence type="ECO:0000259" key="2">
    <source>
        <dbReference type="Pfam" id="PF25794"/>
    </source>
</evidence>
<feature type="domain" description="Sacsin/Nov" evidence="2">
    <location>
        <begin position="41"/>
        <end position="156"/>
    </location>
</feature>
<dbReference type="Gene3D" id="3.30.565.10">
    <property type="entry name" value="Histidine kinase-like ATPase, C-terminal domain"/>
    <property type="match status" value="1"/>
</dbReference>
<dbReference type="PANTHER" id="PTHR32387">
    <property type="entry name" value="WU:FJ29H11"/>
    <property type="match status" value="1"/>
</dbReference>
<dbReference type="PANTHER" id="PTHR32387:SF0">
    <property type="entry name" value="PROTEIN NO VEIN"/>
    <property type="match status" value="1"/>
</dbReference>
<dbReference type="InterPro" id="IPR036890">
    <property type="entry name" value="HATPase_C_sf"/>
</dbReference>
<dbReference type="Pfam" id="PF13020">
    <property type="entry name" value="NOV_C"/>
    <property type="match status" value="1"/>
</dbReference>
<organism evidence="3 4">
    <name type="scientific">Sphaerospermopsis reniformis</name>
    <dbReference type="NCBI Taxonomy" id="531300"/>
    <lineage>
        <taxon>Bacteria</taxon>
        <taxon>Bacillati</taxon>
        <taxon>Cyanobacteriota</taxon>
        <taxon>Cyanophyceae</taxon>
        <taxon>Nostocales</taxon>
        <taxon>Aphanizomenonaceae</taxon>
        <taxon>Sphaerospermopsis</taxon>
    </lineage>
</organism>
<dbReference type="InterPro" id="IPR052957">
    <property type="entry name" value="Auxin_embryo_med"/>
</dbReference>
<accession>A0A479ZTZ5</accession>
<dbReference type="Proteomes" id="UP000300142">
    <property type="component" value="Unassembled WGS sequence"/>
</dbReference>
<keyword evidence="4" id="KW-1185">Reference proteome</keyword>
<dbReference type="Pfam" id="PF25794">
    <property type="entry name" value="SACS"/>
    <property type="match status" value="1"/>
</dbReference>
<protein>
    <recommendedName>
        <fullName evidence="5">Protein NO VEIN C-terminal domain-containing protein</fullName>
    </recommendedName>
</protein>
<sequence>MREKIFIDNLNRKNSDYNNPELAITTANLCNTISRDINTDSQRFIYELLQNADDASNQTDMLDAQIAFVGDYVIISHKGEPFTEIDIESISSAGDGTKIEDRTKTGFKGIGFKSVFSHSNYVIIKSKNFCFRYDKNHWKGYWNDRNWGIKSDWQNERVEKRKDPQPKMPWQIIPIWTELPIELNRLAIFQEFNVSTIIKYNKIDNLKKDLINLLSNTQILLFLRSKKVKITVDGSEKLTIIKSQNGETTTLNRNGILQSEWIIKKHQFPIPVDVQKEINEDEKLPRKLKDASYTEIAFAIQLEKGKLRAVDKINRLIFTYLPTSINYDFPFLVNATFLTDAGRQHLHQDVFWNNFIFQQIPLKFFELISELANKSSKYNKQFLKILPHKLDGFSALEKSFNRGYKQAIDTIAFVPNKNGELLKVSQAIFDKTNISDVISDQIFINYINLKQQNNFTIQSLVLDIEPMDALIRIGVKVFDIDDLEGLLVSDVFINEHQLEDNFTLISFLYKQAQKLSGDEKIIWNEKLKNTPFIFDQNQKIKSPKYIYFPSVEFSEEFSSDISIIHNDVVTQINQNSSIKNWVEYLGVKEPSDLSFIEKTIIAQAETYITEENALQIGRYLFDTHKKGKLHEQHYEGLQKFKLLTQEQNLISSETAYLSDFYEPELRIESIYKYDFYVSSKYFEYPNLKSEWKTFLLKIGVNQNITLQNITISRRYDLEQIELDYFLKVEQEAKQGHRYPHLINGFNYINITKITYSELARVNYAFAKLFWKQVFINISVDSINKMAPMPWGYFQSSANVENYFYWSLENSTFIPTTQKTCLKASDVFSINIPKIKEIGGKYLPIFDCDEYIPSNWLSYLKFKTNLEISDYLQILKSISEDINVSEEEKEENKKRICLIYETLASNVHILDKEKIKLWGTDNKLLSKNGWNFFFPKDLCVVTLEGFKAANLIYTEKINSKIIELLRLFGVSIIDTVKPLIPNNTVEVKDLKNKLIYIAPFIALISVDKSKKGKDWEAEYKLIKEKIDNIHIFEVSEIFLYYGNDNDKQKRTSWAEKNNFYYVGDWKSPRVLDGLVEPLCKFLDIRYAERLLIVLLLENFANGIEYLKEKGYNVKLIPENILNVEDPNSIIVLTEDENITIAQGNRPYNQDDEDLGRKGEEFVYKELKRIYSQKYNSSIQETETGFKIININIEKTVTEHKIINTLEVFWLNKEQNTTANHDFKVVENGKEIYIDSKATPYSKNEEKIPFYISPKEFTLMETVETYLIARVFNVTTDPILLFMKLNIDHLD</sequence>
<feature type="domain" description="Protein NO VEIN C-terminal" evidence="1">
    <location>
        <begin position="1200"/>
        <end position="1278"/>
    </location>
</feature>
<reference evidence="4" key="1">
    <citation type="submission" date="2019-02" db="EMBL/GenBank/DDBJ databases">
        <title>Draft genome sequence of Sphaerospermopsis reniformis NIES-1949.</title>
        <authorList>
            <person name="Yamaguchi H."/>
            <person name="Suzuki S."/>
            <person name="Kawachi M."/>
        </authorList>
    </citation>
    <scope>NUCLEOTIDE SEQUENCE [LARGE SCALE GENOMIC DNA]</scope>
    <source>
        <strain evidence="4">NIES-1949</strain>
    </source>
</reference>
<dbReference type="RefSeq" id="WP_137666660.1">
    <property type="nucleotide sequence ID" value="NZ_BJCE01000024.1"/>
</dbReference>
<proteinExistence type="predicted"/>
<evidence type="ECO:0008006" key="5">
    <source>
        <dbReference type="Google" id="ProtNLM"/>
    </source>
</evidence>
<name>A0A479ZTZ5_9CYAN</name>
<evidence type="ECO:0000259" key="1">
    <source>
        <dbReference type="Pfam" id="PF13020"/>
    </source>
</evidence>
<comment type="caution">
    <text evidence="3">The sequence shown here is derived from an EMBL/GenBank/DDBJ whole genome shotgun (WGS) entry which is preliminary data.</text>
</comment>